<proteinExistence type="predicted"/>
<dbReference type="Proteomes" id="UP000520876">
    <property type="component" value="Unassembled WGS sequence"/>
</dbReference>
<gene>
    <name evidence="1" type="ORF">HZU72_17690</name>
</gene>
<comment type="caution">
    <text evidence="1">The sequence shown here is derived from an EMBL/GenBank/DDBJ whole genome shotgun (WGS) entry which is preliminary data.</text>
</comment>
<evidence type="ECO:0000313" key="1">
    <source>
        <dbReference type="EMBL" id="NYT74246.1"/>
    </source>
</evidence>
<organism evidence="1 2">
    <name type="scientific">Vreelandella sedimenti</name>
    <dbReference type="NCBI Taxonomy" id="2729618"/>
    <lineage>
        <taxon>Bacteria</taxon>
        <taxon>Pseudomonadati</taxon>
        <taxon>Pseudomonadota</taxon>
        <taxon>Gammaproteobacteria</taxon>
        <taxon>Oceanospirillales</taxon>
        <taxon>Halomonadaceae</taxon>
        <taxon>Vreelandella</taxon>
    </lineage>
</organism>
<keyword evidence="2" id="KW-1185">Reference proteome</keyword>
<accession>A0A7Z0NAE4</accession>
<name>A0A7Z0NAE4_9GAMM</name>
<dbReference type="EMBL" id="JACCGK010000016">
    <property type="protein sequence ID" value="NYT74246.1"/>
    <property type="molecule type" value="Genomic_DNA"/>
</dbReference>
<dbReference type="RefSeq" id="WP_180094481.1">
    <property type="nucleotide sequence ID" value="NZ_JACCGK010000016.1"/>
</dbReference>
<reference evidence="1 2" key="1">
    <citation type="submission" date="2020-07" db="EMBL/GenBank/DDBJ databases">
        <title>Halomonas sp. QX-2 draft genome sequence.</title>
        <authorList>
            <person name="Qiu X."/>
        </authorList>
    </citation>
    <scope>NUCLEOTIDE SEQUENCE [LARGE SCALE GENOMIC DNA]</scope>
    <source>
        <strain evidence="1 2">QX-2</strain>
    </source>
</reference>
<evidence type="ECO:0000313" key="2">
    <source>
        <dbReference type="Proteomes" id="UP000520876"/>
    </source>
</evidence>
<protein>
    <submittedName>
        <fullName evidence="1">Uncharacterized protein</fullName>
    </submittedName>
</protein>
<sequence length="82" mass="9172">MIEYRVRKIERYEVTRYSENVERTTGSNEVVASDLTQRQADDIAGAMFERSNSAGMVCKATYADGREISSTNQCTGIGERPT</sequence>
<dbReference type="AlphaFoldDB" id="A0A7Z0NAE4"/>